<evidence type="ECO:0000256" key="14">
    <source>
        <dbReference type="ARBA" id="ARBA00023157"/>
    </source>
</evidence>
<evidence type="ECO:0000256" key="8">
    <source>
        <dbReference type="ARBA" id="ARBA00022723"/>
    </source>
</evidence>
<evidence type="ECO:0000256" key="16">
    <source>
        <dbReference type="ARBA" id="ARBA00050905"/>
    </source>
</evidence>
<evidence type="ECO:0000256" key="6">
    <source>
        <dbReference type="ARBA" id="ARBA00022679"/>
    </source>
</evidence>
<dbReference type="FunFam" id="3.90.550.10:FF:000026">
    <property type="entry name" value="Polypeptide N-acetylgalactosaminyltransferase"/>
    <property type="match status" value="1"/>
</dbReference>
<dbReference type="RefSeq" id="XP_009063663.1">
    <property type="nucleotide sequence ID" value="XM_009065415.1"/>
</dbReference>
<dbReference type="InterPro" id="IPR045885">
    <property type="entry name" value="GalNAc-T"/>
</dbReference>
<comment type="catalytic activity">
    <reaction evidence="16">
        <text>L-threonyl-[protein] + UDP-N-acetyl-alpha-D-galactosamine = a 3-O-[N-acetyl-alpha-D-galactosaminyl]-L-threonyl-[protein] + UDP + H(+)</text>
        <dbReference type="Rhea" id="RHEA:52424"/>
        <dbReference type="Rhea" id="RHEA-COMP:11060"/>
        <dbReference type="Rhea" id="RHEA-COMP:11689"/>
        <dbReference type="ChEBI" id="CHEBI:15378"/>
        <dbReference type="ChEBI" id="CHEBI:30013"/>
        <dbReference type="ChEBI" id="CHEBI:58223"/>
        <dbReference type="ChEBI" id="CHEBI:67138"/>
        <dbReference type="ChEBI" id="CHEBI:87075"/>
        <dbReference type="EC" id="2.4.1.41"/>
    </reaction>
</comment>
<dbReference type="EC" id="2.4.1.-" evidence="18"/>
<dbReference type="GeneID" id="20230251"/>
<dbReference type="GO" id="GO:0000139">
    <property type="term" value="C:Golgi membrane"/>
    <property type="evidence" value="ECO:0007669"/>
    <property type="project" value="UniProtKB-SubCell"/>
</dbReference>
<keyword evidence="11" id="KW-1133">Transmembrane helix</keyword>
<keyword evidence="8" id="KW-0479">Metal-binding</keyword>
<keyword evidence="9 18" id="KW-0430">Lectin</keyword>
<dbReference type="PROSITE" id="PS50231">
    <property type="entry name" value="RICIN_B_LECTIN"/>
    <property type="match status" value="1"/>
</dbReference>
<evidence type="ECO:0000256" key="1">
    <source>
        <dbReference type="ARBA" id="ARBA00001936"/>
    </source>
</evidence>
<dbReference type="KEGG" id="lgi:LOTGIDRAFT_107687"/>
<dbReference type="InterPro" id="IPR035992">
    <property type="entry name" value="Ricin_B-like_lectins"/>
</dbReference>
<evidence type="ECO:0000256" key="7">
    <source>
        <dbReference type="ARBA" id="ARBA00022692"/>
    </source>
</evidence>
<keyword evidence="15 18" id="KW-0464">Manganese</keyword>
<dbReference type="Gene3D" id="2.80.10.50">
    <property type="match status" value="1"/>
</dbReference>
<comment type="similarity">
    <text evidence="4 18">Belongs to the glycosyltransferase 2 family. GalNAc-T subfamily.</text>
</comment>
<keyword evidence="13" id="KW-0472">Membrane</keyword>
<evidence type="ECO:0000256" key="17">
    <source>
        <dbReference type="ARBA" id="ARBA00052209"/>
    </source>
</evidence>
<dbReference type="GO" id="GO:0046872">
    <property type="term" value="F:metal ion binding"/>
    <property type="evidence" value="ECO:0007669"/>
    <property type="project" value="UniProtKB-KW"/>
</dbReference>
<dbReference type="GO" id="GO:0006493">
    <property type="term" value="P:protein O-linked glycosylation"/>
    <property type="evidence" value="ECO:0007669"/>
    <property type="project" value="TreeGrafter"/>
</dbReference>
<dbReference type="GO" id="GO:0030246">
    <property type="term" value="F:carbohydrate binding"/>
    <property type="evidence" value="ECO:0007669"/>
    <property type="project" value="UniProtKB-KW"/>
</dbReference>
<comment type="pathway">
    <text evidence="3 18">Protein modification; protein glycosylation.</text>
</comment>
<dbReference type="HOGENOM" id="CLU_013477_0_1_1"/>
<evidence type="ECO:0000256" key="2">
    <source>
        <dbReference type="ARBA" id="ARBA00004323"/>
    </source>
</evidence>
<dbReference type="Pfam" id="PF00652">
    <property type="entry name" value="Ricin_B_lectin"/>
    <property type="match status" value="1"/>
</dbReference>
<gene>
    <name evidence="20" type="ORF">LOTGIDRAFT_107687</name>
</gene>
<feature type="non-terminal residue" evidence="20">
    <location>
        <position position="1"/>
    </location>
</feature>
<comment type="catalytic activity">
    <reaction evidence="17">
        <text>L-seryl-[protein] + UDP-N-acetyl-alpha-D-galactosamine = a 3-O-[N-acetyl-alpha-D-galactosaminyl]-L-seryl-[protein] + UDP + H(+)</text>
        <dbReference type="Rhea" id="RHEA:23956"/>
        <dbReference type="Rhea" id="RHEA-COMP:9863"/>
        <dbReference type="Rhea" id="RHEA-COMP:12788"/>
        <dbReference type="ChEBI" id="CHEBI:15378"/>
        <dbReference type="ChEBI" id="CHEBI:29999"/>
        <dbReference type="ChEBI" id="CHEBI:53604"/>
        <dbReference type="ChEBI" id="CHEBI:58223"/>
        <dbReference type="ChEBI" id="CHEBI:67138"/>
        <dbReference type="EC" id="2.4.1.41"/>
    </reaction>
</comment>
<evidence type="ECO:0000256" key="11">
    <source>
        <dbReference type="ARBA" id="ARBA00022989"/>
    </source>
</evidence>
<evidence type="ECO:0000256" key="3">
    <source>
        <dbReference type="ARBA" id="ARBA00004922"/>
    </source>
</evidence>
<keyword evidence="14 18" id="KW-1015">Disulfide bond</keyword>
<evidence type="ECO:0000256" key="18">
    <source>
        <dbReference type="RuleBase" id="RU361242"/>
    </source>
</evidence>
<evidence type="ECO:0000313" key="21">
    <source>
        <dbReference type="Proteomes" id="UP000030746"/>
    </source>
</evidence>
<evidence type="ECO:0000256" key="13">
    <source>
        <dbReference type="ARBA" id="ARBA00023136"/>
    </source>
</evidence>
<reference evidence="20 21" key="1">
    <citation type="journal article" date="2013" name="Nature">
        <title>Insights into bilaterian evolution from three spiralian genomes.</title>
        <authorList>
            <person name="Simakov O."/>
            <person name="Marletaz F."/>
            <person name="Cho S.J."/>
            <person name="Edsinger-Gonzales E."/>
            <person name="Havlak P."/>
            <person name="Hellsten U."/>
            <person name="Kuo D.H."/>
            <person name="Larsson T."/>
            <person name="Lv J."/>
            <person name="Arendt D."/>
            <person name="Savage R."/>
            <person name="Osoegawa K."/>
            <person name="de Jong P."/>
            <person name="Grimwood J."/>
            <person name="Chapman J.A."/>
            <person name="Shapiro H."/>
            <person name="Aerts A."/>
            <person name="Otillar R.P."/>
            <person name="Terry A.Y."/>
            <person name="Boore J.L."/>
            <person name="Grigoriev I.V."/>
            <person name="Lindberg D.R."/>
            <person name="Seaver E.C."/>
            <person name="Weisblat D.A."/>
            <person name="Putnam N.H."/>
            <person name="Rokhsar D.S."/>
        </authorList>
    </citation>
    <scope>NUCLEOTIDE SEQUENCE [LARGE SCALE GENOMIC DNA]</scope>
</reference>
<keyword evidence="10" id="KW-0735">Signal-anchor</keyword>
<dbReference type="UniPathway" id="UPA00378"/>
<dbReference type="InterPro" id="IPR000772">
    <property type="entry name" value="Ricin_B_lectin"/>
</dbReference>
<evidence type="ECO:0000313" key="20">
    <source>
        <dbReference type="EMBL" id="ESO85416.1"/>
    </source>
</evidence>
<dbReference type="PANTHER" id="PTHR11675">
    <property type="entry name" value="N-ACETYLGALACTOSAMINYLTRANSFERASE"/>
    <property type="match status" value="1"/>
</dbReference>
<dbReference type="AlphaFoldDB" id="V3ZWU8"/>
<keyword evidence="21" id="KW-1185">Reference proteome</keyword>
<dbReference type="SUPFAM" id="SSF53448">
    <property type="entry name" value="Nucleotide-diphospho-sugar transferases"/>
    <property type="match status" value="1"/>
</dbReference>
<keyword evidence="5 18" id="KW-0328">Glycosyltransferase</keyword>
<evidence type="ECO:0000256" key="10">
    <source>
        <dbReference type="ARBA" id="ARBA00022968"/>
    </source>
</evidence>
<dbReference type="InterPro" id="IPR029044">
    <property type="entry name" value="Nucleotide-diphossugar_trans"/>
</dbReference>
<dbReference type="CDD" id="cd02510">
    <property type="entry name" value="pp-GalNAc-T"/>
    <property type="match status" value="1"/>
</dbReference>
<dbReference type="Pfam" id="PF00535">
    <property type="entry name" value="Glycos_transf_2"/>
    <property type="match status" value="1"/>
</dbReference>
<dbReference type="PANTHER" id="PTHR11675:SF119">
    <property type="entry name" value="POLYPEPTIDE N-ACETYLGALACTOSAMINYLTRANSFERASE 2"/>
    <property type="match status" value="1"/>
</dbReference>
<dbReference type="GO" id="GO:0004653">
    <property type="term" value="F:polypeptide N-acetylgalactosaminyltransferase activity"/>
    <property type="evidence" value="ECO:0007669"/>
    <property type="project" value="UniProtKB-EC"/>
</dbReference>
<keyword evidence="12 18" id="KW-0333">Golgi apparatus</keyword>
<organism evidence="20 21">
    <name type="scientific">Lottia gigantea</name>
    <name type="common">Giant owl limpet</name>
    <dbReference type="NCBI Taxonomy" id="225164"/>
    <lineage>
        <taxon>Eukaryota</taxon>
        <taxon>Metazoa</taxon>
        <taxon>Spiralia</taxon>
        <taxon>Lophotrochozoa</taxon>
        <taxon>Mollusca</taxon>
        <taxon>Gastropoda</taxon>
        <taxon>Patellogastropoda</taxon>
        <taxon>Lottioidea</taxon>
        <taxon>Lottiidae</taxon>
        <taxon>Lottia</taxon>
    </lineage>
</organism>
<comment type="subcellular location">
    <subcellularLocation>
        <location evidence="2 18">Golgi apparatus membrane</location>
        <topology evidence="2 18">Single-pass type II membrane protein</topology>
    </subcellularLocation>
</comment>
<keyword evidence="7" id="KW-0812">Transmembrane</keyword>
<keyword evidence="6 18" id="KW-0808">Transferase</keyword>
<dbReference type="Proteomes" id="UP000030746">
    <property type="component" value="Unassembled WGS sequence"/>
</dbReference>
<dbReference type="CTD" id="20230251"/>
<evidence type="ECO:0000256" key="4">
    <source>
        <dbReference type="ARBA" id="ARBA00005680"/>
    </source>
</evidence>
<dbReference type="OrthoDB" id="429263at2759"/>
<sequence length="503" mass="57809">KVHWTDFEGDKYVDKKRVKEGEDSYLKNKFNQLASDNIKSDRSVPDTRHSLCRDNQWKVDLPATSVIITFHNEARSTLLRTIISVFLRSPDNLIEEIILVDDNSVDPSDGLELTTIEKVKLIRNEQREGLIRSRVKGANVAKAPVLTFLDSHCECNEHWLEPLLERVAEDATRVVSPIIDVISMDNFDYIGASADLKGGFDWNLVFKWDYMTADERKKRSSNPISPIRTPMIAGGLFVIDKSWFDKLGQYDPEMNVWGGENLEISFRVWQCHGSLEIIPCSRVGHVFRKQHPYTFPGGSGNIFTRNTRRAAEVWMDDYKQFYYSAVPSAKHVDFGDISKRLELRERLQCKPFKWLLENVYPELKIPEKEDISYGSIQQDSKCIDTMGHFSNGLLGLYPCHHTGGNQEFSLSKDGSIKHLDLCLTLTGVGSGNMIKLFQCQRNNSYQKWERTNEGTMIKHRDYDYCFDSNSDNNALIATDCDDQSETQKWTLSLEKTLITVRLY</sequence>
<dbReference type="OMA" id="QEWAFSK"/>
<proteinExistence type="inferred from homology"/>
<evidence type="ECO:0000256" key="9">
    <source>
        <dbReference type="ARBA" id="ARBA00022734"/>
    </source>
</evidence>
<dbReference type="CDD" id="cd23434">
    <property type="entry name" value="beta-trefoil_Ricin_GALNT2"/>
    <property type="match status" value="1"/>
</dbReference>
<accession>V3ZWU8</accession>
<name>V3ZWU8_LOTGI</name>
<dbReference type="SMART" id="SM00458">
    <property type="entry name" value="RICIN"/>
    <property type="match status" value="1"/>
</dbReference>
<evidence type="ECO:0000259" key="19">
    <source>
        <dbReference type="SMART" id="SM00458"/>
    </source>
</evidence>
<comment type="cofactor">
    <cofactor evidence="1 18">
        <name>Mn(2+)</name>
        <dbReference type="ChEBI" id="CHEBI:29035"/>
    </cofactor>
</comment>
<evidence type="ECO:0000256" key="15">
    <source>
        <dbReference type="ARBA" id="ARBA00023211"/>
    </source>
</evidence>
<evidence type="ECO:0000256" key="5">
    <source>
        <dbReference type="ARBA" id="ARBA00022676"/>
    </source>
</evidence>
<dbReference type="EMBL" id="KB203274">
    <property type="protein sequence ID" value="ESO85416.1"/>
    <property type="molecule type" value="Genomic_DNA"/>
</dbReference>
<dbReference type="InterPro" id="IPR001173">
    <property type="entry name" value="Glyco_trans_2-like"/>
</dbReference>
<evidence type="ECO:0000256" key="12">
    <source>
        <dbReference type="ARBA" id="ARBA00023034"/>
    </source>
</evidence>
<dbReference type="SUPFAM" id="SSF50370">
    <property type="entry name" value="Ricin B-like lectins"/>
    <property type="match status" value="1"/>
</dbReference>
<protein>
    <recommendedName>
        <fullName evidence="18">Polypeptide N-acetylgalactosaminyltransferase</fullName>
        <ecNumber evidence="18">2.4.1.-</ecNumber>
    </recommendedName>
    <alternativeName>
        <fullName evidence="18">Protein-UDP acetylgalactosaminyltransferase</fullName>
    </alternativeName>
</protein>
<dbReference type="STRING" id="225164.V3ZWU8"/>
<dbReference type="Gene3D" id="3.90.550.10">
    <property type="entry name" value="Spore Coat Polysaccharide Biosynthesis Protein SpsA, Chain A"/>
    <property type="match status" value="1"/>
</dbReference>
<feature type="domain" description="Ricin B lectin" evidence="19">
    <location>
        <begin position="369"/>
        <end position="492"/>
    </location>
</feature>